<evidence type="ECO:0000256" key="1">
    <source>
        <dbReference type="SAM" id="MobiDB-lite"/>
    </source>
</evidence>
<dbReference type="EMBL" id="LAVV01006672">
    <property type="protein sequence ID" value="KNZ58833.1"/>
    <property type="molecule type" value="Genomic_DNA"/>
</dbReference>
<gene>
    <name evidence="2" type="ORF">VP01_1851g1</name>
</gene>
<keyword evidence="3" id="KW-1185">Reference proteome</keyword>
<evidence type="ECO:0000313" key="3">
    <source>
        <dbReference type="Proteomes" id="UP000037035"/>
    </source>
</evidence>
<reference evidence="2 3" key="1">
    <citation type="submission" date="2015-08" db="EMBL/GenBank/DDBJ databases">
        <title>Next Generation Sequencing and Analysis of the Genome of Puccinia sorghi L Schw, the Causal Agent of Maize Common Rust.</title>
        <authorList>
            <person name="Rochi L."/>
            <person name="Burguener G."/>
            <person name="Darino M."/>
            <person name="Turjanski A."/>
            <person name="Kreff E."/>
            <person name="Dieguez M.J."/>
            <person name="Sacco F."/>
        </authorList>
    </citation>
    <scope>NUCLEOTIDE SEQUENCE [LARGE SCALE GENOMIC DNA]</scope>
    <source>
        <strain evidence="2 3">RO10H11247</strain>
    </source>
</reference>
<feature type="compositionally biased region" description="Polar residues" evidence="1">
    <location>
        <begin position="1263"/>
        <end position="1280"/>
    </location>
</feature>
<accession>A0A0L6VDN3</accession>
<organism evidence="2 3">
    <name type="scientific">Puccinia sorghi</name>
    <dbReference type="NCBI Taxonomy" id="27349"/>
    <lineage>
        <taxon>Eukaryota</taxon>
        <taxon>Fungi</taxon>
        <taxon>Dikarya</taxon>
        <taxon>Basidiomycota</taxon>
        <taxon>Pucciniomycotina</taxon>
        <taxon>Pucciniomycetes</taxon>
        <taxon>Pucciniales</taxon>
        <taxon>Pucciniaceae</taxon>
        <taxon>Puccinia</taxon>
    </lineage>
</organism>
<protein>
    <submittedName>
        <fullName evidence="2">Uncharacterized protein</fullName>
    </submittedName>
</protein>
<evidence type="ECO:0000313" key="2">
    <source>
        <dbReference type="EMBL" id="KNZ58833.1"/>
    </source>
</evidence>
<dbReference type="VEuPathDB" id="FungiDB:VP01_1851g1"/>
<sequence>MVSCSSICSIFDRMNALLFNFLSQVYNPNFPIFWTQALFPAIGNSVCGQSRVVVGIFESPTTLEMGILGNIACTEEQRWVWICGGIFMGRLVVAASKAVLSQMATMENMHFLGSLGGQTEPYLEFAPPMALIRTQHGKYPHCRFWVNIHLIRGFKVEIPCMQVTPQRETYMGSCLNLCNSFFTKPALPLTGIHQAITTPISLTKHTQFICLQKKRCSKSKNYCGGQVNLLCRILHWVPLMCIFVNKFLLIPPSWHNATSALPIVMPTSRIRLGLDGFLLLQSCMVKAALGVYTFMKVYSTLHRGSHTFQLCYSYMISSHERGAFQCNHISHMRDCITDKKAFLDEIQYKNKVDPCSCIQNSQYKMVSSAGIFQQKFCALTSSSQKKDVNQDFDFISELFKFFLGNRLGCGPTKPMLSTHCLIKNFWPYKNPNLPNNQNLDYHISPNVNYYQYQSQNQYSPLPPANFGIGNSGSGGDFEPGGSNSNFFAQDSSGIPNFHGNPPQNPPVSRGSSIPELTWKLNQGFCLHPHYYFTNFHTNFSLSSVLPYVKMVSFSSICSTFDRMNALLFNCSRLLQQALFPAIGNSVCGQSRVVVGIFESPTTLEMGILGNIACTEEQRWVWICGGIFMGRLVVAASKAVLSQMATMENMHFLGSLGGQTEPYLEFAPPMALIRTQHGKYPHCRFWVNIHLIRGFKVEIPCMQVTPQRETYMGSCLNLCNSFFTKPALPLTGIHQAITTPISLTKHTQFICLQKKRCSKSKNYCGGQVNLLCRILHWVPLMCIFVNKFLLIPPSWHNATSALPIVMPTSRIRLGLDGFLLLQSCMVKAALGVYTFMKVYSTLHRGSHTFQLCYSYMISSHERGAFQCNHISHMRDCITDKKAFLDEIQYKNKVDPCSCIQNSQYKMVSSAGIFQQKFCALTSSSQKKDCNHISHMRDCITDKKSFLGQVIQVPILDPCSCIQNSQYKMVSSAGIIQQNLCALTSSSQKKDLNQDFDFISELFRSIIASDEENFFLEEEQTLHYGLSSQTYNIPHPQQIPSASLALPSKKSNRRSSFFSSELHDTKANQHSVHAELSLYLKEELEPEVAYTLQNGISILQFQLRVQPLSVYSLEAEGLYLSNPLSTQTLLRNSFVSRSDQLTELPPLAFFFPRKTPFPPKNNKKTQNIILRLKNKQLARSKTTRGFRVIHTYHPDHLGDTPRVQIDPSELSRLLNLLTGIHPCPRNWCNSCFSWFRKTKSCRFGTSPSEALIQSTRGPDEAPASGRSNPGTRLNHSQQSKRPSPSRIGGGLKRKCRPHRPENLMKVPCAQPCHPKKEVVSRSIRLDCVTNSIRLKKQRLEYIFSWNLGFIGVLKPL</sequence>
<feature type="region of interest" description="Disordered" evidence="1">
    <location>
        <begin position="1249"/>
        <end position="1296"/>
    </location>
</feature>
<comment type="caution">
    <text evidence="2">The sequence shown here is derived from an EMBL/GenBank/DDBJ whole genome shotgun (WGS) entry which is preliminary data.</text>
</comment>
<proteinExistence type="predicted"/>
<name>A0A0L6VDN3_9BASI</name>
<dbReference type="Proteomes" id="UP000037035">
    <property type="component" value="Unassembled WGS sequence"/>
</dbReference>